<keyword evidence="2" id="KW-1185">Reference proteome</keyword>
<proteinExistence type="predicted"/>
<dbReference type="Proteomes" id="UP000439903">
    <property type="component" value="Unassembled WGS sequence"/>
</dbReference>
<dbReference type="OrthoDB" id="2488272at2759"/>
<gene>
    <name evidence="1" type="ORF">F8M41_011061</name>
</gene>
<reference evidence="1 2" key="1">
    <citation type="journal article" date="2019" name="Environ. Microbiol.">
        <title>At the nexus of three kingdoms: the genome of the mycorrhizal fungus Gigaspora margarita provides insights into plant, endobacterial and fungal interactions.</title>
        <authorList>
            <person name="Venice F."/>
            <person name="Ghignone S."/>
            <person name="Salvioli di Fossalunga A."/>
            <person name="Amselem J."/>
            <person name="Novero M."/>
            <person name="Xianan X."/>
            <person name="Sedzielewska Toro K."/>
            <person name="Morin E."/>
            <person name="Lipzen A."/>
            <person name="Grigoriev I.V."/>
            <person name="Henrissat B."/>
            <person name="Martin F.M."/>
            <person name="Bonfante P."/>
        </authorList>
    </citation>
    <scope>NUCLEOTIDE SEQUENCE [LARGE SCALE GENOMIC DNA]</scope>
    <source>
        <strain evidence="1 2">BEG34</strain>
    </source>
</reference>
<evidence type="ECO:0000313" key="1">
    <source>
        <dbReference type="EMBL" id="KAF0388272.1"/>
    </source>
</evidence>
<comment type="caution">
    <text evidence="1">The sequence shown here is derived from an EMBL/GenBank/DDBJ whole genome shotgun (WGS) entry which is preliminary data.</text>
</comment>
<evidence type="ECO:0000313" key="2">
    <source>
        <dbReference type="Proteomes" id="UP000439903"/>
    </source>
</evidence>
<protein>
    <submittedName>
        <fullName evidence="1">Uncharacterized protein</fullName>
    </submittedName>
</protein>
<accession>A0A8H3X0T7</accession>
<name>A0A8H3X0T7_GIGMA</name>
<sequence>MKRRMEKIEAAALHLVLRLQRAIEEKEDIIQNTIAYYEARIYFYANFFSQSFELDNETYQNSNSGYISVEENEFNEYENLMRGINENVNEEENCGYLSDRSSSEYNNFSLYLYLFFFINIGI</sequence>
<organism evidence="1 2">
    <name type="scientific">Gigaspora margarita</name>
    <dbReference type="NCBI Taxonomy" id="4874"/>
    <lineage>
        <taxon>Eukaryota</taxon>
        <taxon>Fungi</taxon>
        <taxon>Fungi incertae sedis</taxon>
        <taxon>Mucoromycota</taxon>
        <taxon>Glomeromycotina</taxon>
        <taxon>Glomeromycetes</taxon>
        <taxon>Diversisporales</taxon>
        <taxon>Gigasporaceae</taxon>
        <taxon>Gigaspora</taxon>
    </lineage>
</organism>
<dbReference type="AlphaFoldDB" id="A0A8H3X0T7"/>
<dbReference type="EMBL" id="WTPW01002276">
    <property type="protein sequence ID" value="KAF0388272.1"/>
    <property type="molecule type" value="Genomic_DNA"/>
</dbReference>